<evidence type="ECO:0000256" key="1">
    <source>
        <dbReference type="SAM" id="Phobius"/>
    </source>
</evidence>
<feature type="transmembrane region" description="Helical" evidence="1">
    <location>
        <begin position="91"/>
        <end position="110"/>
    </location>
</feature>
<evidence type="ECO:0000313" key="3">
    <source>
        <dbReference type="EMBL" id="SFP70642.1"/>
    </source>
</evidence>
<name>A0A1I5SIU2_9ACTN</name>
<evidence type="ECO:0000259" key="2">
    <source>
        <dbReference type="Pfam" id="PF08044"/>
    </source>
</evidence>
<dbReference type="EMBL" id="FOWQ01000007">
    <property type="protein sequence ID" value="SFP70642.1"/>
    <property type="molecule type" value="Genomic_DNA"/>
</dbReference>
<reference evidence="4" key="1">
    <citation type="submission" date="2016-10" db="EMBL/GenBank/DDBJ databases">
        <authorList>
            <person name="Varghese N."/>
            <person name="Submissions S."/>
        </authorList>
    </citation>
    <scope>NUCLEOTIDE SEQUENCE [LARGE SCALE GENOMIC DNA]</scope>
    <source>
        <strain evidence="4">DSM 44208</strain>
    </source>
</reference>
<dbReference type="PANTHER" id="PTHR40763">
    <property type="entry name" value="MEMBRANE PROTEIN-RELATED"/>
    <property type="match status" value="1"/>
</dbReference>
<protein>
    <recommendedName>
        <fullName evidence="2">DUF1707 domain-containing protein</fullName>
    </recommendedName>
</protein>
<dbReference type="PANTHER" id="PTHR40763:SF4">
    <property type="entry name" value="DUF1707 DOMAIN-CONTAINING PROTEIN"/>
    <property type="match status" value="1"/>
</dbReference>
<sequence length="148" mass="16231">MPGMGEAVRAEELRVSDVERSAVQERLRRAVGHGQLDLTEFDERARAVWAARTRGELDWVTRDLPEPPPPPPPAPRHRVFSDGAGGTTMRVLSTVWLSLVAVNVVVWTLVSFVSDGAVHPWFVWFAPSGAVLAVLYATGIGRPRRSAP</sequence>
<dbReference type="AlphaFoldDB" id="A0A1I5SIU2"/>
<dbReference type="OrthoDB" id="3748531at2"/>
<gene>
    <name evidence="3" type="ORF">SAMN05660464_4003</name>
</gene>
<evidence type="ECO:0000313" key="4">
    <source>
        <dbReference type="Proteomes" id="UP000198857"/>
    </source>
</evidence>
<proteinExistence type="predicted"/>
<feature type="transmembrane region" description="Helical" evidence="1">
    <location>
        <begin position="122"/>
        <end position="141"/>
    </location>
</feature>
<dbReference type="InterPro" id="IPR012551">
    <property type="entry name" value="DUF1707_SHOCT-like"/>
</dbReference>
<feature type="domain" description="DUF1707" evidence="2">
    <location>
        <begin position="13"/>
        <end position="65"/>
    </location>
</feature>
<dbReference type="Pfam" id="PF08044">
    <property type="entry name" value="DUF1707"/>
    <property type="match status" value="1"/>
</dbReference>
<keyword evidence="1" id="KW-0472">Membrane</keyword>
<dbReference type="STRING" id="1523247.SAMN05660464_4003"/>
<accession>A0A1I5SIU2</accession>
<keyword evidence="4" id="KW-1185">Reference proteome</keyword>
<keyword evidence="1" id="KW-1133">Transmembrane helix</keyword>
<keyword evidence="1" id="KW-0812">Transmembrane</keyword>
<organism evidence="3 4">
    <name type="scientific">Geodermatophilus dictyosporus</name>
    <dbReference type="NCBI Taxonomy" id="1523247"/>
    <lineage>
        <taxon>Bacteria</taxon>
        <taxon>Bacillati</taxon>
        <taxon>Actinomycetota</taxon>
        <taxon>Actinomycetes</taxon>
        <taxon>Geodermatophilales</taxon>
        <taxon>Geodermatophilaceae</taxon>
        <taxon>Geodermatophilus</taxon>
    </lineage>
</organism>
<dbReference type="Proteomes" id="UP000198857">
    <property type="component" value="Unassembled WGS sequence"/>
</dbReference>